<dbReference type="InterPro" id="IPR003674">
    <property type="entry name" value="Oligo_trans_STT3"/>
</dbReference>
<dbReference type="EMBL" id="HBEC01027188">
    <property type="protein sequence ID" value="CAD8294479.1"/>
    <property type="molecule type" value="Transcribed_RNA"/>
</dbReference>
<feature type="transmembrane region" description="Helical" evidence="17">
    <location>
        <begin position="386"/>
        <end position="402"/>
    </location>
</feature>
<sequence length="812" mass="89615">MARLPLSVSLPLWLVRMGLLALAAYLAWDIRMYAIREYGRLIHEFDPWFNYRATEYLYKEGLRKFFTWFDHTSWYPLGRPVGTTIFPGMQLTSVAIKHTFDHLKLGWSLNDICVFVPTWFGAAASVLTGMLAAECSGFKSASPAGALVMAVIPAHIMRSVGGGYDNESVAVTAMVLTFYLWVRSLRTRGSWPWAFAAAAAYTYMVAAWGGYVFVINTVGAHAGLLMLLGRVDDAVYRAYTIFYVLGTAGAIQVPCVAWVPLKTLEQIGPLGVFLAYQLLQSAELLRARHNIRAGSLAHWQLRLKVVGGGGAAVAAVLGGLVQAGHFGPLSARVRGLFIKHMRTGNPLVDSVAEHQPARKEAYWHYLELACLVAPVGWLLLMWRPTHAKIFLIMYAAFGAFFSRKMSRLIILMGPIASALSGVALGAFAEWALMQLYEIPLLFRGSADAGTGADGGADKGADAPSTDADADAGADAAAAGSSGSPLQKASTPSGGKKDRKADKSKAAPQAPRPPSALTAFLKSLTAAYNSWPARLLRIAAAFVILYVIPMHGRRFFRWGHEFAMRSSQPSLIFKGQLTDGRIIKVTDYLDSYKWLKKNTPKDARVLSWWDYGYQLSGIGEKITLADGNTWNHEHIALVGRCLALPEKKAHRLIRHLADYVYVWSGGGGDDLAKSPHIARISNSVFGDICPNDPLCYTFTINPQTGQPTPRMAASLLFKLTENKARKEVTVDGELFREVYTSKFRKVRIYEVLNVSQKSKEWAMNPDNWLCDRPGSWYCPGQYPPKLPINVTKGFKTLDYKKHGWRPGMDQEDD</sequence>
<organism evidence="20">
    <name type="scientific">Chlamydomonas euryale</name>
    <dbReference type="NCBI Taxonomy" id="1486919"/>
    <lineage>
        <taxon>Eukaryota</taxon>
        <taxon>Viridiplantae</taxon>
        <taxon>Chlorophyta</taxon>
        <taxon>core chlorophytes</taxon>
        <taxon>Chlorophyceae</taxon>
        <taxon>CS clade</taxon>
        <taxon>Chlamydomonadales</taxon>
        <taxon>Chlamydomonadaceae</taxon>
        <taxon>Chlamydomonas</taxon>
    </lineage>
</organism>
<dbReference type="UniPathway" id="UPA00378"/>
<feature type="domain" description="Oligosaccharyl transferase STT3 N-terminal" evidence="18">
    <location>
        <begin position="20"/>
        <end position="411"/>
    </location>
</feature>
<evidence type="ECO:0000256" key="14">
    <source>
        <dbReference type="ARBA" id="ARBA00023211"/>
    </source>
</evidence>
<feature type="domain" description="STT3/PglB/AglB core" evidence="19">
    <location>
        <begin position="603"/>
        <end position="659"/>
    </location>
</feature>
<accession>A0A7R9VFZ5</accession>
<dbReference type="GO" id="GO:0016020">
    <property type="term" value="C:membrane"/>
    <property type="evidence" value="ECO:0007669"/>
    <property type="project" value="InterPro"/>
</dbReference>
<comment type="cofactor">
    <cofactor evidence="2">
        <name>Mg(2+)</name>
        <dbReference type="ChEBI" id="CHEBI:18420"/>
    </cofactor>
</comment>
<dbReference type="Pfam" id="PF21436">
    <property type="entry name" value="STT3-PglB_core"/>
    <property type="match status" value="1"/>
</dbReference>
<feature type="region of interest" description="Disordered" evidence="16">
    <location>
        <begin position="452"/>
        <end position="513"/>
    </location>
</feature>
<evidence type="ECO:0000256" key="2">
    <source>
        <dbReference type="ARBA" id="ARBA00001946"/>
    </source>
</evidence>
<feature type="transmembrane region" description="Helical" evidence="17">
    <location>
        <begin position="240"/>
        <end position="261"/>
    </location>
</feature>
<evidence type="ECO:0000313" key="20">
    <source>
        <dbReference type="EMBL" id="CAD8294479.1"/>
    </source>
</evidence>
<evidence type="ECO:0000256" key="3">
    <source>
        <dbReference type="ARBA" id="ARBA00004127"/>
    </source>
</evidence>
<dbReference type="PANTHER" id="PTHR13872">
    <property type="entry name" value="DOLICHYL-DIPHOSPHOOLIGOSACCHARIDE--PROTEIN GLYCOSYLTRANSFERASE SUBUNIT"/>
    <property type="match status" value="1"/>
</dbReference>
<feature type="transmembrane region" description="Helical" evidence="17">
    <location>
        <begin position="409"/>
        <end position="433"/>
    </location>
</feature>
<protein>
    <recommendedName>
        <fullName evidence="6">dolichyl-diphosphooligosaccharide--protein glycotransferase</fullName>
        <ecNumber evidence="6">2.4.99.18</ecNumber>
    </recommendedName>
</protein>
<evidence type="ECO:0000256" key="17">
    <source>
        <dbReference type="SAM" id="Phobius"/>
    </source>
</evidence>
<evidence type="ECO:0000256" key="16">
    <source>
        <dbReference type="SAM" id="MobiDB-lite"/>
    </source>
</evidence>
<proteinExistence type="inferred from homology"/>
<evidence type="ECO:0000256" key="10">
    <source>
        <dbReference type="ARBA" id="ARBA00022723"/>
    </source>
</evidence>
<dbReference type="InterPro" id="IPR048307">
    <property type="entry name" value="STT3_N"/>
</dbReference>
<dbReference type="Pfam" id="PF02516">
    <property type="entry name" value="STT3"/>
    <property type="match status" value="1"/>
</dbReference>
<reference evidence="20" key="1">
    <citation type="submission" date="2021-01" db="EMBL/GenBank/DDBJ databases">
        <authorList>
            <person name="Corre E."/>
            <person name="Pelletier E."/>
            <person name="Niang G."/>
            <person name="Scheremetjew M."/>
            <person name="Finn R."/>
            <person name="Kale V."/>
            <person name="Holt S."/>
            <person name="Cochrane G."/>
            <person name="Meng A."/>
            <person name="Brown T."/>
            <person name="Cohen L."/>
        </authorList>
    </citation>
    <scope>NUCLEOTIDE SEQUENCE</scope>
    <source>
        <strain evidence="20">CCMP219</strain>
    </source>
</reference>
<name>A0A7R9VFZ5_9CHLO</name>
<keyword evidence="7" id="KW-0328">Glycosyltransferase</keyword>
<evidence type="ECO:0000256" key="5">
    <source>
        <dbReference type="ARBA" id="ARBA00010810"/>
    </source>
</evidence>
<comment type="subcellular location">
    <subcellularLocation>
        <location evidence="3">Endomembrane system</location>
        <topology evidence="3">Multi-pass membrane protein</topology>
    </subcellularLocation>
</comment>
<dbReference type="EC" id="2.4.99.18" evidence="6"/>
<keyword evidence="12 17" id="KW-1133">Transmembrane helix</keyword>
<evidence type="ECO:0000256" key="13">
    <source>
        <dbReference type="ARBA" id="ARBA00023136"/>
    </source>
</evidence>
<dbReference type="GO" id="GO:0004579">
    <property type="term" value="F:dolichyl-diphosphooligosaccharide-protein glycotransferase activity"/>
    <property type="evidence" value="ECO:0007669"/>
    <property type="project" value="UniProtKB-EC"/>
</dbReference>
<evidence type="ECO:0000259" key="19">
    <source>
        <dbReference type="Pfam" id="PF21436"/>
    </source>
</evidence>
<evidence type="ECO:0000256" key="4">
    <source>
        <dbReference type="ARBA" id="ARBA00004922"/>
    </source>
</evidence>
<evidence type="ECO:0000256" key="1">
    <source>
        <dbReference type="ARBA" id="ARBA00001936"/>
    </source>
</evidence>
<dbReference type="AlphaFoldDB" id="A0A7R9VFZ5"/>
<dbReference type="InterPro" id="IPR048999">
    <property type="entry name" value="STT3-PglB_core"/>
</dbReference>
<dbReference type="Gene3D" id="3.40.50.12610">
    <property type="match status" value="1"/>
</dbReference>
<feature type="compositionally biased region" description="Low complexity" evidence="16">
    <location>
        <begin position="461"/>
        <end position="483"/>
    </location>
</feature>
<feature type="compositionally biased region" description="Basic and acidic residues" evidence="16">
    <location>
        <begin position="494"/>
        <end position="504"/>
    </location>
</feature>
<keyword evidence="14" id="KW-0464">Manganese</keyword>
<keyword evidence="11" id="KW-0460">Magnesium</keyword>
<evidence type="ECO:0000256" key="15">
    <source>
        <dbReference type="ARBA" id="ARBA00048829"/>
    </source>
</evidence>
<comment type="similarity">
    <text evidence="5">Belongs to the STT3 family.</text>
</comment>
<keyword evidence="9 17" id="KW-0812">Transmembrane</keyword>
<evidence type="ECO:0000259" key="18">
    <source>
        <dbReference type="Pfam" id="PF02516"/>
    </source>
</evidence>
<keyword evidence="10" id="KW-0479">Metal-binding</keyword>
<evidence type="ECO:0000256" key="11">
    <source>
        <dbReference type="ARBA" id="ARBA00022842"/>
    </source>
</evidence>
<gene>
    <name evidence="20" type="ORF">CEUR00632_LOCUS12546</name>
</gene>
<comment type="pathway">
    <text evidence="4">Protein modification; protein glycosylation.</text>
</comment>
<comment type="cofactor">
    <cofactor evidence="1">
        <name>Mn(2+)</name>
        <dbReference type="ChEBI" id="CHEBI:29035"/>
    </cofactor>
</comment>
<evidence type="ECO:0000256" key="8">
    <source>
        <dbReference type="ARBA" id="ARBA00022679"/>
    </source>
</evidence>
<keyword evidence="13 17" id="KW-0472">Membrane</keyword>
<keyword evidence="8" id="KW-0808">Transferase</keyword>
<evidence type="ECO:0000256" key="6">
    <source>
        <dbReference type="ARBA" id="ARBA00012605"/>
    </source>
</evidence>
<dbReference type="GO" id="GO:0012505">
    <property type="term" value="C:endomembrane system"/>
    <property type="evidence" value="ECO:0007669"/>
    <property type="project" value="UniProtKB-SubCell"/>
</dbReference>
<dbReference type="PANTHER" id="PTHR13872:SF1">
    <property type="entry name" value="DOLICHYL-DIPHOSPHOOLIGOSACCHARIDE--PROTEIN GLYCOSYLTRANSFERASE SUBUNIT STT3B"/>
    <property type="match status" value="1"/>
</dbReference>
<evidence type="ECO:0000256" key="12">
    <source>
        <dbReference type="ARBA" id="ARBA00022989"/>
    </source>
</evidence>
<comment type="catalytic activity">
    <reaction evidence="15">
        <text>a di-trans,poly-cis-dolichyl diphosphooligosaccharide + L-asparaginyl-[protein] = N(4)-(oligosaccharide-(1-&gt;4)-N-acetyl-beta-D-glucosaminyl-(1-&gt;4)-N-acetyl-beta-D-glucosaminyl)-L-asparaginyl-[protein] + a di-trans,poly-cis-dolichyl diphosphate + H(+)</text>
        <dbReference type="Rhea" id="RHEA:22980"/>
        <dbReference type="Rhea" id="RHEA-COMP:12804"/>
        <dbReference type="Rhea" id="RHEA-COMP:12805"/>
        <dbReference type="Rhea" id="RHEA-COMP:19506"/>
        <dbReference type="Rhea" id="RHEA-COMP:19509"/>
        <dbReference type="ChEBI" id="CHEBI:15378"/>
        <dbReference type="ChEBI" id="CHEBI:50347"/>
        <dbReference type="ChEBI" id="CHEBI:57497"/>
        <dbReference type="ChEBI" id="CHEBI:57570"/>
        <dbReference type="ChEBI" id="CHEBI:132529"/>
        <dbReference type="EC" id="2.4.99.18"/>
    </reaction>
</comment>
<evidence type="ECO:0000256" key="7">
    <source>
        <dbReference type="ARBA" id="ARBA00022676"/>
    </source>
</evidence>
<feature type="transmembrane region" description="Helical" evidence="17">
    <location>
        <begin position="6"/>
        <end position="28"/>
    </location>
</feature>
<evidence type="ECO:0000256" key="9">
    <source>
        <dbReference type="ARBA" id="ARBA00022692"/>
    </source>
</evidence>
<dbReference type="GO" id="GO:0046872">
    <property type="term" value="F:metal ion binding"/>
    <property type="evidence" value="ECO:0007669"/>
    <property type="project" value="UniProtKB-KW"/>
</dbReference>